<comment type="caution">
    <text evidence="1">The sequence shown here is derived from an EMBL/GenBank/DDBJ whole genome shotgun (WGS) entry which is preliminary data.</text>
</comment>
<keyword evidence="2" id="KW-1185">Reference proteome</keyword>
<sequence length="85" mass="9752">MIALIVLFLSWSLLGRRISSLRGSTGLMKYNPDGSGQIFSIRAAVTCENHRKHLWWLSPDVPIKKGQYPTNWSTKLYCTWCLELP</sequence>
<evidence type="ECO:0000313" key="1">
    <source>
        <dbReference type="EMBL" id="KAI7997770.1"/>
    </source>
</evidence>
<proteinExistence type="predicted"/>
<name>A0ACC0G9Q0_9ERIC</name>
<dbReference type="Proteomes" id="UP001060215">
    <property type="component" value="Chromosome 10"/>
</dbReference>
<protein>
    <submittedName>
        <fullName evidence="1">Uncharacterized protein</fullName>
    </submittedName>
</protein>
<gene>
    <name evidence="1" type="ORF">LOK49_LG10G02350</name>
</gene>
<accession>A0ACC0G9Q0</accession>
<evidence type="ECO:0000313" key="2">
    <source>
        <dbReference type="Proteomes" id="UP001060215"/>
    </source>
</evidence>
<reference evidence="1 2" key="1">
    <citation type="journal article" date="2022" name="Plant J.">
        <title>Chromosome-level genome of Camellia lanceoleosa provides a valuable resource for understanding genome evolution and self-incompatibility.</title>
        <authorList>
            <person name="Gong W."/>
            <person name="Xiao S."/>
            <person name="Wang L."/>
            <person name="Liao Z."/>
            <person name="Chang Y."/>
            <person name="Mo W."/>
            <person name="Hu G."/>
            <person name="Li W."/>
            <person name="Zhao G."/>
            <person name="Zhu H."/>
            <person name="Hu X."/>
            <person name="Ji K."/>
            <person name="Xiang X."/>
            <person name="Song Q."/>
            <person name="Yuan D."/>
            <person name="Jin S."/>
            <person name="Zhang L."/>
        </authorList>
    </citation>
    <scope>NUCLEOTIDE SEQUENCE [LARGE SCALE GENOMIC DNA]</scope>
    <source>
        <strain evidence="1">SQ_2022a</strain>
    </source>
</reference>
<dbReference type="EMBL" id="CM045767">
    <property type="protein sequence ID" value="KAI7997770.1"/>
    <property type="molecule type" value="Genomic_DNA"/>
</dbReference>
<organism evidence="1 2">
    <name type="scientific">Camellia lanceoleosa</name>
    <dbReference type="NCBI Taxonomy" id="1840588"/>
    <lineage>
        <taxon>Eukaryota</taxon>
        <taxon>Viridiplantae</taxon>
        <taxon>Streptophyta</taxon>
        <taxon>Embryophyta</taxon>
        <taxon>Tracheophyta</taxon>
        <taxon>Spermatophyta</taxon>
        <taxon>Magnoliopsida</taxon>
        <taxon>eudicotyledons</taxon>
        <taxon>Gunneridae</taxon>
        <taxon>Pentapetalae</taxon>
        <taxon>asterids</taxon>
        <taxon>Ericales</taxon>
        <taxon>Theaceae</taxon>
        <taxon>Camellia</taxon>
    </lineage>
</organism>